<feature type="region of interest" description="Disordered" evidence="1">
    <location>
        <begin position="40"/>
        <end position="68"/>
    </location>
</feature>
<proteinExistence type="predicted"/>
<keyword evidence="3" id="KW-0378">Hydrolase</keyword>
<name>A0A9P1CDG5_9DINO</name>
<comment type="caution">
    <text evidence="2">The sequence shown here is derived from an EMBL/GenBank/DDBJ whole genome shotgun (WGS) entry which is preliminary data.</text>
</comment>
<dbReference type="OrthoDB" id="10616471at2759"/>
<evidence type="ECO:0000313" key="2">
    <source>
        <dbReference type="EMBL" id="CAI3989714.1"/>
    </source>
</evidence>
<reference evidence="2" key="1">
    <citation type="submission" date="2022-10" db="EMBL/GenBank/DDBJ databases">
        <authorList>
            <person name="Chen Y."/>
            <person name="Dougan E. K."/>
            <person name="Chan C."/>
            <person name="Rhodes N."/>
            <person name="Thang M."/>
        </authorList>
    </citation>
    <scope>NUCLEOTIDE SEQUENCE</scope>
</reference>
<sequence length="143" mass="15501">MGALSNLDPHSMACTLQEAAHELISVTSFLGLNDSIAARHLDHLPEDPPEQPEPVPAPEVHLPSDGPIGDGYRLIPDVPLSRVDDFNGPAMQPYDVEPPGPSAPTMSAIPISPMSPMSLWLCEASQLCLWARRGRCHFARTFL</sequence>
<gene>
    <name evidence="2" type="ORF">C1SCF055_LOCUS16767</name>
</gene>
<accession>A0A9P1CDG5</accession>
<keyword evidence="3" id="KW-0347">Helicase</keyword>
<keyword evidence="4" id="KW-1185">Reference proteome</keyword>
<dbReference type="EMBL" id="CAMXCT030001398">
    <property type="protein sequence ID" value="CAL4777026.1"/>
    <property type="molecule type" value="Genomic_DNA"/>
</dbReference>
<dbReference type="GO" id="GO:0004386">
    <property type="term" value="F:helicase activity"/>
    <property type="evidence" value="ECO:0007669"/>
    <property type="project" value="UniProtKB-KW"/>
</dbReference>
<dbReference type="EMBL" id="CAMXCT010001398">
    <property type="protein sequence ID" value="CAI3989714.1"/>
    <property type="molecule type" value="Genomic_DNA"/>
</dbReference>
<organism evidence="2">
    <name type="scientific">Cladocopium goreaui</name>
    <dbReference type="NCBI Taxonomy" id="2562237"/>
    <lineage>
        <taxon>Eukaryota</taxon>
        <taxon>Sar</taxon>
        <taxon>Alveolata</taxon>
        <taxon>Dinophyceae</taxon>
        <taxon>Suessiales</taxon>
        <taxon>Symbiodiniaceae</taxon>
        <taxon>Cladocopium</taxon>
    </lineage>
</organism>
<evidence type="ECO:0000313" key="4">
    <source>
        <dbReference type="Proteomes" id="UP001152797"/>
    </source>
</evidence>
<dbReference type="EMBL" id="CAMXCT020001398">
    <property type="protein sequence ID" value="CAL1143089.1"/>
    <property type="molecule type" value="Genomic_DNA"/>
</dbReference>
<keyword evidence="3" id="KW-0067">ATP-binding</keyword>
<dbReference type="Proteomes" id="UP001152797">
    <property type="component" value="Unassembled WGS sequence"/>
</dbReference>
<evidence type="ECO:0000256" key="1">
    <source>
        <dbReference type="SAM" id="MobiDB-lite"/>
    </source>
</evidence>
<reference evidence="3 4" key="2">
    <citation type="submission" date="2024-05" db="EMBL/GenBank/DDBJ databases">
        <authorList>
            <person name="Chen Y."/>
            <person name="Shah S."/>
            <person name="Dougan E. K."/>
            <person name="Thang M."/>
            <person name="Chan C."/>
        </authorList>
    </citation>
    <scope>NUCLEOTIDE SEQUENCE [LARGE SCALE GENOMIC DNA]</scope>
</reference>
<protein>
    <submittedName>
        <fullName evidence="3">DEAD-box ATP-dependent RNA helicase 7</fullName>
    </submittedName>
</protein>
<dbReference type="AlphaFoldDB" id="A0A9P1CDG5"/>
<keyword evidence="3" id="KW-0547">Nucleotide-binding</keyword>
<evidence type="ECO:0000313" key="3">
    <source>
        <dbReference type="EMBL" id="CAL4777026.1"/>
    </source>
</evidence>